<dbReference type="GO" id="GO:0000150">
    <property type="term" value="F:DNA strand exchange activity"/>
    <property type="evidence" value="ECO:0007669"/>
    <property type="project" value="InterPro"/>
</dbReference>
<name>A0A1V9ESN6_9BACT</name>
<dbReference type="Gene3D" id="3.90.1750.20">
    <property type="entry name" value="Putative Large Serine Recombinase, Chain B, Domain 2"/>
    <property type="match status" value="1"/>
</dbReference>
<dbReference type="Proteomes" id="UP000192276">
    <property type="component" value="Unassembled WGS sequence"/>
</dbReference>
<dbReference type="EMBL" id="LWBP01000230">
    <property type="protein sequence ID" value="OQP49052.1"/>
    <property type="molecule type" value="Genomic_DNA"/>
</dbReference>
<dbReference type="CDD" id="cd00338">
    <property type="entry name" value="Ser_Recombinase"/>
    <property type="match status" value="1"/>
</dbReference>
<sequence length="559" mass="65064">MKNNLDYFKKFVPKNDNENHSNFIVWSYTRVSSKEQFEKNGSVERQKEANREFAEMNNYIIAEEFGGTYESAKSDWSRKEFTRLIERVTKARKRPWAILVFKMSRFSRSGGNAIGLVNQLVEELGVHLIEVCSGLSTTAERGKAAIYDSLFQAYRENLERIEIIVPAMQSFLRKGYFMGKSPIGYDHYGPKVRNEKFLSLKQKIVVNKDGELLRDAWKWKASGKYSDAQILAKLAARGLKMSPQKLSATWRIPFYAGIIINRLIDEPAKGNWEPIVSIEDFVKVQNILESGSLPGNHAGYTHNKDVEPRPLTRLLKCEKCKRYMVGYRNTKKDLHYYRCLHCKGVSLNAMTTKKAQRKGANELFIDFLNRYRLPDDLEPLVKWQLTQIFDHYNNGQSKQDIALKSQLEGLEKKRKQLQIRHGLGEIDKETYELTLGHIAEQVQNITKEMNILTPKISNLDKLISESLEKLQNLSIQWASHDLEQKRWMHKTLFPDGIYYDAEKHIYLTKQENEFLHLTHCIAKDYTENKNRKQDENLPISGWVVPTGLPLFLLLFIFFY</sequence>
<dbReference type="GO" id="GO:0003677">
    <property type="term" value="F:DNA binding"/>
    <property type="evidence" value="ECO:0007669"/>
    <property type="project" value="InterPro"/>
</dbReference>
<feature type="domain" description="Resolvase/invertase-type recombinase catalytic" evidence="2">
    <location>
        <begin position="25"/>
        <end position="160"/>
    </location>
</feature>
<keyword evidence="1" id="KW-0812">Transmembrane</keyword>
<keyword evidence="1" id="KW-0472">Membrane</keyword>
<evidence type="ECO:0000313" key="4">
    <source>
        <dbReference type="Proteomes" id="UP000192276"/>
    </source>
</evidence>
<dbReference type="PANTHER" id="PTHR30461:SF23">
    <property type="entry name" value="DNA RECOMBINASE-RELATED"/>
    <property type="match status" value="1"/>
</dbReference>
<accession>A0A1V9ESN6</accession>
<evidence type="ECO:0000256" key="1">
    <source>
        <dbReference type="SAM" id="Phobius"/>
    </source>
</evidence>
<protein>
    <recommendedName>
        <fullName evidence="2">Resolvase/invertase-type recombinase catalytic domain-containing protein</fullName>
    </recommendedName>
</protein>
<dbReference type="InterPro" id="IPR036162">
    <property type="entry name" value="Resolvase-like_N_sf"/>
</dbReference>
<proteinExistence type="predicted"/>
<keyword evidence="4" id="KW-1185">Reference proteome</keyword>
<reference evidence="4" key="1">
    <citation type="submission" date="2016-04" db="EMBL/GenBank/DDBJ databases">
        <authorList>
            <person name="Chen L."/>
            <person name="Zhuang W."/>
            <person name="Wang G."/>
        </authorList>
    </citation>
    <scope>NUCLEOTIDE SEQUENCE [LARGE SCALE GENOMIC DNA]</scope>
    <source>
        <strain evidence="4">208</strain>
    </source>
</reference>
<dbReference type="OrthoDB" id="9815006at2"/>
<feature type="transmembrane region" description="Helical" evidence="1">
    <location>
        <begin position="539"/>
        <end position="558"/>
    </location>
</feature>
<evidence type="ECO:0000313" key="3">
    <source>
        <dbReference type="EMBL" id="OQP49052.1"/>
    </source>
</evidence>
<dbReference type="STRING" id="550983.A4R26_31045"/>
<dbReference type="InterPro" id="IPR006119">
    <property type="entry name" value="Resolv_N"/>
</dbReference>
<dbReference type="SUPFAM" id="SSF53041">
    <property type="entry name" value="Resolvase-like"/>
    <property type="match status" value="1"/>
</dbReference>
<dbReference type="InterPro" id="IPR038109">
    <property type="entry name" value="DNA_bind_recomb_sf"/>
</dbReference>
<evidence type="ECO:0000259" key="2">
    <source>
        <dbReference type="SMART" id="SM00857"/>
    </source>
</evidence>
<dbReference type="Gene3D" id="3.40.50.1390">
    <property type="entry name" value="Resolvase, N-terminal catalytic domain"/>
    <property type="match status" value="1"/>
</dbReference>
<keyword evidence="1" id="KW-1133">Transmembrane helix</keyword>
<dbReference type="AlphaFoldDB" id="A0A1V9ESN6"/>
<gene>
    <name evidence="3" type="ORF">A4R26_31045</name>
</gene>
<dbReference type="Pfam" id="PF00239">
    <property type="entry name" value="Resolvase"/>
    <property type="match status" value="1"/>
</dbReference>
<dbReference type="SMART" id="SM00857">
    <property type="entry name" value="Resolvase"/>
    <property type="match status" value="1"/>
</dbReference>
<dbReference type="InterPro" id="IPR050639">
    <property type="entry name" value="SSR_resolvase"/>
</dbReference>
<dbReference type="RefSeq" id="WP_081170210.1">
    <property type="nucleotide sequence ID" value="NZ_LWBP01000230.1"/>
</dbReference>
<dbReference type="PANTHER" id="PTHR30461">
    <property type="entry name" value="DNA-INVERTASE FROM LAMBDOID PROPHAGE"/>
    <property type="match status" value="1"/>
</dbReference>
<comment type="caution">
    <text evidence="3">The sequence shown here is derived from an EMBL/GenBank/DDBJ whole genome shotgun (WGS) entry which is preliminary data.</text>
</comment>
<organism evidence="3 4">
    <name type="scientific">Niastella populi</name>
    <dbReference type="NCBI Taxonomy" id="550983"/>
    <lineage>
        <taxon>Bacteria</taxon>
        <taxon>Pseudomonadati</taxon>
        <taxon>Bacteroidota</taxon>
        <taxon>Chitinophagia</taxon>
        <taxon>Chitinophagales</taxon>
        <taxon>Chitinophagaceae</taxon>
        <taxon>Niastella</taxon>
    </lineage>
</organism>